<dbReference type="Gene3D" id="3.40.600.10">
    <property type="entry name" value="DNA mismatch repair MutH/Restriction endonuclease, type II"/>
    <property type="match status" value="1"/>
</dbReference>
<gene>
    <name evidence="7 9" type="primary">mutH</name>
    <name evidence="9" type="ORF">DBZ36_02925</name>
</gene>
<keyword evidence="3 7" id="KW-0255">Endonuclease</keyword>
<evidence type="ECO:0000256" key="2">
    <source>
        <dbReference type="ARBA" id="ARBA00022722"/>
    </source>
</evidence>
<dbReference type="InterPro" id="IPR037057">
    <property type="entry name" value="DNA_rep_MutH/T2_RE_sf"/>
</dbReference>
<dbReference type="Pfam" id="PF02976">
    <property type="entry name" value="MutH"/>
    <property type="match status" value="1"/>
</dbReference>
<dbReference type="InterPro" id="IPR004230">
    <property type="entry name" value="DNA_mismatch_repair_MutH"/>
</dbReference>
<dbReference type="NCBIfam" id="TIGR02248">
    <property type="entry name" value="mutH_TIGR"/>
    <property type="match status" value="1"/>
</dbReference>
<dbReference type="SUPFAM" id="SSF52980">
    <property type="entry name" value="Restriction endonuclease-like"/>
    <property type="match status" value="1"/>
</dbReference>
<dbReference type="Proteomes" id="UP000286482">
    <property type="component" value="Unassembled WGS sequence"/>
</dbReference>
<evidence type="ECO:0000256" key="1">
    <source>
        <dbReference type="ARBA" id="ARBA00022490"/>
    </source>
</evidence>
<dbReference type="GO" id="GO:0003677">
    <property type="term" value="F:DNA binding"/>
    <property type="evidence" value="ECO:0007669"/>
    <property type="project" value="InterPro"/>
</dbReference>
<dbReference type="OrthoDB" id="5634909at2"/>
<sequence>MPSFQSLSPNVEPPRSEAELLQRALSLAGRSFAEIAQQHQTGIPQHLRKQKGWGGMLMELCLGASAGSKPEQDFPHLGVELKTIPISTKGRALESTYVAITPLLELKGIDWQHSNVRLKLAKVLWVPIIAERGIPVAERVISTPFLWSPSPAQEAMLQKDWEDHMELISLGKIDTITAHQGEILQIRPKAANSKVRTQATGPNGQIIATLPRGFYLRSRFTSGLLADHFGLN</sequence>
<keyword evidence="6 7" id="KW-0234">DNA repair</keyword>
<keyword evidence="1 7" id="KW-0963">Cytoplasm</keyword>
<feature type="domain" description="DNA mismatch repair MutH/Type II restriction enzyme Sau3AI" evidence="8">
    <location>
        <begin position="62"/>
        <end position="160"/>
    </location>
</feature>
<dbReference type="GO" id="GO:0006298">
    <property type="term" value="P:mismatch repair"/>
    <property type="evidence" value="ECO:0007669"/>
    <property type="project" value="UniProtKB-UniRule"/>
</dbReference>
<dbReference type="CDD" id="cd00583">
    <property type="entry name" value="MutH-like"/>
    <property type="match status" value="1"/>
</dbReference>
<comment type="caution">
    <text evidence="9">The sequence shown here is derived from an EMBL/GenBank/DDBJ whole genome shotgun (WGS) entry which is preliminary data.</text>
</comment>
<keyword evidence="2 7" id="KW-0540">Nuclease</keyword>
<dbReference type="NCBIfam" id="NF003458">
    <property type="entry name" value="PRK05070.1"/>
    <property type="match status" value="1"/>
</dbReference>
<comment type="subcellular location">
    <subcellularLocation>
        <location evidence="7">Cytoplasm</location>
    </subcellularLocation>
</comment>
<dbReference type="InterPro" id="IPR011337">
    <property type="entry name" value="DNA_rep_MutH/RE_typeII_Sau3AI"/>
</dbReference>
<dbReference type="RefSeq" id="WP_120353440.1">
    <property type="nucleotide sequence ID" value="NZ_RAQO01000003.1"/>
</dbReference>
<evidence type="ECO:0000256" key="6">
    <source>
        <dbReference type="ARBA" id="ARBA00023204"/>
    </source>
</evidence>
<evidence type="ECO:0000256" key="4">
    <source>
        <dbReference type="ARBA" id="ARBA00022763"/>
    </source>
</evidence>
<evidence type="ECO:0000313" key="9">
    <source>
        <dbReference type="EMBL" id="RKF20912.1"/>
    </source>
</evidence>
<dbReference type="GO" id="GO:0016787">
    <property type="term" value="F:hydrolase activity"/>
    <property type="evidence" value="ECO:0007669"/>
    <property type="project" value="UniProtKB-KW"/>
</dbReference>
<dbReference type="SMART" id="SM00927">
    <property type="entry name" value="MutH"/>
    <property type="match status" value="1"/>
</dbReference>
<reference evidence="9 10" key="1">
    <citation type="submission" date="2018-09" db="EMBL/GenBank/DDBJ databases">
        <authorList>
            <person name="Wang Z."/>
        </authorList>
    </citation>
    <scope>NUCLEOTIDE SEQUENCE [LARGE SCALE GENOMIC DNA]</scope>
    <source>
        <strain evidence="9 10">ALS 81</strain>
    </source>
</reference>
<evidence type="ECO:0000256" key="7">
    <source>
        <dbReference type="HAMAP-Rule" id="MF_00759"/>
    </source>
</evidence>
<proteinExistence type="inferred from homology"/>
<comment type="function">
    <text evidence="7">Sequence-specific endonuclease that cleaves unmethylated GATC sequences. It is involved in DNA mismatch repair.</text>
</comment>
<protein>
    <recommendedName>
        <fullName evidence="7">DNA mismatch repair protein MutH</fullName>
    </recommendedName>
    <alternativeName>
        <fullName evidence="7">Methyl-directed mismatch repair protein</fullName>
    </alternativeName>
</protein>
<dbReference type="InterPro" id="IPR011335">
    <property type="entry name" value="Restrct_endonuc-II-like"/>
</dbReference>
<dbReference type="EMBL" id="RAQO01000003">
    <property type="protein sequence ID" value="RKF20912.1"/>
    <property type="molecule type" value="Genomic_DNA"/>
</dbReference>
<name>A0A420EJL4_9ALTE</name>
<dbReference type="AlphaFoldDB" id="A0A420EJL4"/>
<keyword evidence="4 7" id="KW-0227">DNA damage</keyword>
<dbReference type="GO" id="GO:0004519">
    <property type="term" value="F:endonuclease activity"/>
    <property type="evidence" value="ECO:0007669"/>
    <property type="project" value="UniProtKB-UniRule"/>
</dbReference>
<dbReference type="GO" id="GO:0005737">
    <property type="term" value="C:cytoplasm"/>
    <property type="evidence" value="ECO:0007669"/>
    <property type="project" value="UniProtKB-SubCell"/>
</dbReference>
<organism evidence="9 10">
    <name type="scientific">Alginatibacterium sediminis</name>
    <dbReference type="NCBI Taxonomy" id="2164068"/>
    <lineage>
        <taxon>Bacteria</taxon>
        <taxon>Pseudomonadati</taxon>
        <taxon>Pseudomonadota</taxon>
        <taxon>Gammaproteobacteria</taxon>
        <taxon>Alteromonadales</taxon>
        <taxon>Alteromonadaceae</taxon>
        <taxon>Alginatibacterium</taxon>
    </lineage>
</organism>
<evidence type="ECO:0000259" key="8">
    <source>
        <dbReference type="SMART" id="SM00927"/>
    </source>
</evidence>
<keyword evidence="10" id="KW-1185">Reference proteome</keyword>
<evidence type="ECO:0000313" key="10">
    <source>
        <dbReference type="Proteomes" id="UP000286482"/>
    </source>
</evidence>
<accession>A0A420EJL4</accession>
<dbReference type="HAMAP" id="MF_00759">
    <property type="entry name" value="MutH"/>
    <property type="match status" value="1"/>
</dbReference>
<dbReference type="GO" id="GO:0006304">
    <property type="term" value="P:DNA modification"/>
    <property type="evidence" value="ECO:0007669"/>
    <property type="project" value="InterPro"/>
</dbReference>
<keyword evidence="5 7" id="KW-0378">Hydrolase</keyword>
<comment type="similarity">
    <text evidence="7">Belongs to the MutH family.</text>
</comment>
<evidence type="ECO:0000256" key="5">
    <source>
        <dbReference type="ARBA" id="ARBA00022801"/>
    </source>
</evidence>
<evidence type="ECO:0000256" key="3">
    <source>
        <dbReference type="ARBA" id="ARBA00022759"/>
    </source>
</evidence>